<dbReference type="PROSITE" id="PS51898">
    <property type="entry name" value="TYR_RECOMBINASE"/>
    <property type="match status" value="1"/>
</dbReference>
<comment type="caution">
    <text evidence="9">The sequence shown here is derived from an EMBL/GenBank/DDBJ whole genome shotgun (WGS) entry which is preliminary data.</text>
</comment>
<dbReference type="Gene3D" id="1.10.150.130">
    <property type="match status" value="1"/>
</dbReference>
<dbReference type="Gene3D" id="1.10.443.10">
    <property type="entry name" value="Intergrase catalytic core"/>
    <property type="match status" value="1"/>
</dbReference>
<dbReference type="InterPro" id="IPR044068">
    <property type="entry name" value="CB"/>
</dbReference>
<keyword evidence="10" id="KW-1185">Reference proteome</keyword>
<evidence type="ECO:0000259" key="8">
    <source>
        <dbReference type="PROSITE" id="PS51900"/>
    </source>
</evidence>
<evidence type="ECO:0000256" key="6">
    <source>
        <dbReference type="PROSITE-ProRule" id="PRU01248"/>
    </source>
</evidence>
<name>A0ABV1HIQ4_9FIRM</name>
<evidence type="ECO:0000256" key="1">
    <source>
        <dbReference type="ARBA" id="ARBA00003283"/>
    </source>
</evidence>
<dbReference type="InterPro" id="IPR050090">
    <property type="entry name" value="Tyrosine_recombinase_XerCD"/>
</dbReference>
<dbReference type="Pfam" id="PF00589">
    <property type="entry name" value="Phage_integrase"/>
    <property type="match status" value="1"/>
</dbReference>
<reference evidence="9 10" key="1">
    <citation type="submission" date="2024-03" db="EMBL/GenBank/DDBJ databases">
        <title>Human intestinal bacterial collection.</title>
        <authorList>
            <person name="Pauvert C."/>
            <person name="Hitch T.C.A."/>
            <person name="Clavel T."/>
        </authorList>
    </citation>
    <scope>NUCLEOTIDE SEQUENCE [LARGE SCALE GENOMIC DNA]</scope>
    <source>
        <strain evidence="9 10">CLA-AP-H27</strain>
    </source>
</reference>
<dbReference type="InterPro" id="IPR002104">
    <property type="entry name" value="Integrase_catalytic"/>
</dbReference>
<feature type="domain" description="Core-binding (CB)" evidence="8">
    <location>
        <begin position="1"/>
        <end position="85"/>
    </location>
</feature>
<evidence type="ECO:0000259" key="7">
    <source>
        <dbReference type="PROSITE" id="PS51898"/>
    </source>
</evidence>
<organism evidence="9 10">
    <name type="scientific">Ventrimonas faecis</name>
    <dbReference type="NCBI Taxonomy" id="3133170"/>
    <lineage>
        <taxon>Bacteria</taxon>
        <taxon>Bacillati</taxon>
        <taxon>Bacillota</taxon>
        <taxon>Clostridia</taxon>
        <taxon>Lachnospirales</taxon>
        <taxon>Lachnospiraceae</taxon>
        <taxon>Ventrimonas</taxon>
    </lineage>
</organism>
<feature type="domain" description="Tyr recombinase" evidence="7">
    <location>
        <begin position="106"/>
        <end position="283"/>
    </location>
</feature>
<evidence type="ECO:0000256" key="3">
    <source>
        <dbReference type="ARBA" id="ARBA00022908"/>
    </source>
</evidence>
<evidence type="ECO:0000256" key="5">
    <source>
        <dbReference type="ARBA" id="ARBA00023172"/>
    </source>
</evidence>
<dbReference type="PROSITE" id="PS51900">
    <property type="entry name" value="CB"/>
    <property type="match status" value="1"/>
</dbReference>
<comment type="function">
    <text evidence="1">Site-specific tyrosine recombinase, which acts by catalyzing the cutting and rejoining of the recombining DNA molecules.</text>
</comment>
<dbReference type="InterPro" id="IPR011010">
    <property type="entry name" value="DNA_brk_join_enz"/>
</dbReference>
<evidence type="ECO:0000256" key="2">
    <source>
        <dbReference type="ARBA" id="ARBA00008857"/>
    </source>
</evidence>
<comment type="similarity">
    <text evidence="2">Belongs to the 'phage' integrase family.</text>
</comment>
<keyword evidence="4 6" id="KW-0238">DNA-binding</keyword>
<keyword evidence="5" id="KW-0233">DNA recombination</keyword>
<evidence type="ECO:0000313" key="9">
    <source>
        <dbReference type="EMBL" id="MEQ2562190.1"/>
    </source>
</evidence>
<sequence length="283" mass="32381">MTTEIESFIHYLEDVKQSSKNTVVSYQRDLRQLKEYLERQGIEEPAKVTRTCLNSYISYLERKGKATTTISRILASTKAFFHYELMEGNIRRDPAELLKTPKIEKKVPVILTVEEVNRFLEQPEGEGTKEVRDKAMLELLYATGIRVSELIGLELQDVNLAVGFLTCRDGEKERVIPFDKKVNQYLRAYLEKARPELLKGNESSWLFTNCSGKQMSRQGFWKIVKYYGDKAGIQVDITPHTLRHSFAAHLISSGADIQAVQTMLGHADLATTLAYQGYIQKQH</sequence>
<evidence type="ECO:0000313" key="10">
    <source>
        <dbReference type="Proteomes" id="UP001437460"/>
    </source>
</evidence>
<protein>
    <submittedName>
        <fullName evidence="9">Site-specific tyrosine recombinase/integron integrase</fullName>
    </submittedName>
</protein>
<accession>A0ABV1HIQ4</accession>
<dbReference type="NCBIfam" id="NF001399">
    <property type="entry name" value="PRK00283.1"/>
    <property type="match status" value="1"/>
</dbReference>
<dbReference type="EMBL" id="JBBMFJ010000004">
    <property type="protein sequence ID" value="MEQ2562190.1"/>
    <property type="molecule type" value="Genomic_DNA"/>
</dbReference>
<gene>
    <name evidence="9" type="primary">xerA</name>
    <name evidence="9" type="ORF">WMO41_03220</name>
</gene>
<dbReference type="InterPro" id="IPR010998">
    <property type="entry name" value="Integrase_recombinase_N"/>
</dbReference>
<dbReference type="InterPro" id="IPR004107">
    <property type="entry name" value="Integrase_SAM-like_N"/>
</dbReference>
<dbReference type="SUPFAM" id="SSF56349">
    <property type="entry name" value="DNA breaking-rejoining enzymes"/>
    <property type="match status" value="1"/>
</dbReference>
<keyword evidence="3" id="KW-0229">DNA integration</keyword>
<dbReference type="NCBIfam" id="NF040815">
    <property type="entry name" value="recomb_XerA_Arch"/>
    <property type="match status" value="1"/>
</dbReference>
<dbReference type="Pfam" id="PF02899">
    <property type="entry name" value="Phage_int_SAM_1"/>
    <property type="match status" value="1"/>
</dbReference>
<dbReference type="PANTHER" id="PTHR30349:SF81">
    <property type="entry name" value="TYROSINE RECOMBINASE XERC"/>
    <property type="match status" value="1"/>
</dbReference>
<dbReference type="Proteomes" id="UP001437460">
    <property type="component" value="Unassembled WGS sequence"/>
</dbReference>
<dbReference type="CDD" id="cd00798">
    <property type="entry name" value="INT_XerDC_C"/>
    <property type="match status" value="1"/>
</dbReference>
<evidence type="ECO:0000256" key="4">
    <source>
        <dbReference type="ARBA" id="ARBA00023125"/>
    </source>
</evidence>
<dbReference type="PANTHER" id="PTHR30349">
    <property type="entry name" value="PHAGE INTEGRASE-RELATED"/>
    <property type="match status" value="1"/>
</dbReference>
<dbReference type="InterPro" id="IPR013762">
    <property type="entry name" value="Integrase-like_cat_sf"/>
</dbReference>
<proteinExistence type="inferred from homology"/>